<feature type="region of interest" description="Disordered" evidence="1">
    <location>
        <begin position="143"/>
        <end position="165"/>
    </location>
</feature>
<feature type="compositionally biased region" description="Basic and acidic residues" evidence="1">
    <location>
        <begin position="313"/>
        <end position="335"/>
    </location>
</feature>
<feature type="region of interest" description="Disordered" evidence="1">
    <location>
        <begin position="270"/>
        <end position="349"/>
    </location>
</feature>
<name>A0AAY5L964_ESOLU</name>
<evidence type="ECO:0000256" key="1">
    <source>
        <dbReference type="SAM" id="MobiDB-lite"/>
    </source>
</evidence>
<feature type="region of interest" description="Disordered" evidence="1">
    <location>
        <begin position="70"/>
        <end position="89"/>
    </location>
</feature>
<reference evidence="2" key="2">
    <citation type="submission" date="2025-08" db="UniProtKB">
        <authorList>
            <consortium name="Ensembl"/>
        </authorList>
    </citation>
    <scope>IDENTIFICATION</scope>
</reference>
<dbReference type="Proteomes" id="UP000265140">
    <property type="component" value="Chromosome 3"/>
</dbReference>
<dbReference type="GeneTree" id="ENSGT00390000011926"/>
<dbReference type="InterPro" id="IPR031367">
    <property type="entry name" value="CCDC24"/>
</dbReference>
<dbReference type="PANTHER" id="PTHR28601:SF1">
    <property type="entry name" value="COILED-COIL DOMAIN-CONTAINING PROTEIN 24"/>
    <property type="match status" value="1"/>
</dbReference>
<keyword evidence="3" id="KW-1185">Reference proteome</keyword>
<feature type="compositionally biased region" description="Pro residues" evidence="1">
    <location>
        <begin position="79"/>
        <end position="88"/>
    </location>
</feature>
<sequence length="474" mass="52456">MFTLDTGSDKVTTTFMEESEGPQSVWNLIVQYVPESELPEIRGLLGDALIDTYKEMYSEVTMWQEIRQTARGSKQVNSPRPPRSPLADPPAVKELLKAEIQLLLSTVRLRAEQEGRDGDADLFRYSPAVVNYALDAPGYRSDSGTHLIRSQPPDRPCSLSSTTGQGSVDAVRHELNVTHIDDVVARLRSVLTEECEALKSHVQFLQECVEQERQTQRDVSETPEPSVTELKEARRAIQMDLKRHCLSPIYHPPCPVETSFSRTSRLTDFTAEETERHCEPPPPQYRPSPPLVEATGGTPPLNRARGQPRCSSHPREHSPLQSSERERPRTPRRSTEASSPCDRGLTAQDGFRHLPGLVRSFSTLPTVGLNPSPASGAAGIKARTSKTSVQPVTEGYLKLDDSDSAIIQTFLFPSGHRPLGPSLQRLWTEGRHVQVCPANMFLPAPPAVQRPASRGRSVARRLSSPQGDSMVSTL</sequence>
<dbReference type="AlphaFoldDB" id="A0AAY5L964"/>
<proteinExistence type="predicted"/>
<reference evidence="2" key="3">
    <citation type="submission" date="2025-09" db="UniProtKB">
        <authorList>
            <consortium name="Ensembl"/>
        </authorList>
    </citation>
    <scope>IDENTIFICATION</scope>
</reference>
<evidence type="ECO:0000313" key="2">
    <source>
        <dbReference type="Ensembl" id="ENSELUP00000097724.1"/>
    </source>
</evidence>
<dbReference type="PANTHER" id="PTHR28601">
    <property type="entry name" value="COILED-COIL DOMAIN-CONTAINING PROTEIN 24"/>
    <property type="match status" value="1"/>
</dbReference>
<feature type="region of interest" description="Disordered" evidence="1">
    <location>
        <begin position="445"/>
        <end position="474"/>
    </location>
</feature>
<organism evidence="2 3">
    <name type="scientific">Esox lucius</name>
    <name type="common">Northern pike</name>
    <dbReference type="NCBI Taxonomy" id="8010"/>
    <lineage>
        <taxon>Eukaryota</taxon>
        <taxon>Metazoa</taxon>
        <taxon>Chordata</taxon>
        <taxon>Craniata</taxon>
        <taxon>Vertebrata</taxon>
        <taxon>Euteleostomi</taxon>
        <taxon>Actinopterygii</taxon>
        <taxon>Neopterygii</taxon>
        <taxon>Teleostei</taxon>
        <taxon>Protacanthopterygii</taxon>
        <taxon>Esociformes</taxon>
        <taxon>Esocidae</taxon>
        <taxon>Esox</taxon>
    </lineage>
</organism>
<reference evidence="2 3" key="1">
    <citation type="submission" date="2020-02" db="EMBL/GenBank/DDBJ databases">
        <title>Esox lucius (northern pike) genome, fEsoLuc1, primary haplotype.</title>
        <authorList>
            <person name="Myers G."/>
            <person name="Karagic N."/>
            <person name="Meyer A."/>
            <person name="Pippel M."/>
            <person name="Reichard M."/>
            <person name="Winkler S."/>
            <person name="Tracey A."/>
            <person name="Sims Y."/>
            <person name="Howe K."/>
            <person name="Rhie A."/>
            <person name="Formenti G."/>
            <person name="Durbin R."/>
            <person name="Fedrigo O."/>
            <person name="Jarvis E.D."/>
        </authorList>
    </citation>
    <scope>NUCLEOTIDE SEQUENCE [LARGE SCALE GENOMIC DNA]</scope>
</reference>
<protein>
    <submittedName>
        <fullName evidence="2">Coiled-coil domain containing 24</fullName>
    </submittedName>
</protein>
<feature type="compositionally biased region" description="Pro residues" evidence="1">
    <location>
        <begin position="280"/>
        <end position="290"/>
    </location>
</feature>
<dbReference type="Ensembl" id="ENSELUT00000103223.1">
    <property type="protein sequence ID" value="ENSELUP00000097724.1"/>
    <property type="gene ID" value="ENSELUG00000035380.1"/>
</dbReference>
<evidence type="ECO:0000313" key="3">
    <source>
        <dbReference type="Proteomes" id="UP000265140"/>
    </source>
</evidence>
<feature type="compositionally biased region" description="Polar residues" evidence="1">
    <location>
        <begin position="463"/>
        <end position="474"/>
    </location>
</feature>
<accession>A0AAY5L964</accession>
<dbReference type="Pfam" id="PF15669">
    <property type="entry name" value="CCDC24"/>
    <property type="match status" value="1"/>
</dbReference>